<dbReference type="AlphaFoldDB" id="A0AAV5QIN0"/>
<keyword evidence="2" id="KW-1133">Transmembrane helix</keyword>
<dbReference type="Proteomes" id="UP001360560">
    <property type="component" value="Unassembled WGS sequence"/>
</dbReference>
<evidence type="ECO:0000256" key="3">
    <source>
        <dbReference type="SAM" id="SignalP"/>
    </source>
</evidence>
<feature type="chain" id="PRO_5043966486" evidence="3">
    <location>
        <begin position="22"/>
        <end position="932"/>
    </location>
</feature>
<feature type="signal peptide" evidence="3">
    <location>
        <begin position="1"/>
        <end position="21"/>
    </location>
</feature>
<dbReference type="SUPFAM" id="SSF81901">
    <property type="entry name" value="HCP-like"/>
    <property type="match status" value="3"/>
</dbReference>
<reference evidence="4 5" key="1">
    <citation type="journal article" date="2023" name="Elife">
        <title>Identification of key yeast species and microbe-microbe interactions impacting larval growth of Drosophila in the wild.</title>
        <authorList>
            <person name="Mure A."/>
            <person name="Sugiura Y."/>
            <person name="Maeda R."/>
            <person name="Honda K."/>
            <person name="Sakurai N."/>
            <person name="Takahashi Y."/>
            <person name="Watada M."/>
            <person name="Katoh T."/>
            <person name="Gotoh A."/>
            <person name="Gotoh Y."/>
            <person name="Taniguchi I."/>
            <person name="Nakamura K."/>
            <person name="Hayashi T."/>
            <person name="Katayama T."/>
            <person name="Uemura T."/>
            <person name="Hattori Y."/>
        </authorList>
    </citation>
    <scope>NUCLEOTIDE SEQUENCE [LARGE SCALE GENOMIC DNA]</scope>
    <source>
        <strain evidence="4 5">SC-9</strain>
    </source>
</reference>
<organism evidence="4 5">
    <name type="scientific">Saccharomycopsis crataegensis</name>
    <dbReference type="NCBI Taxonomy" id="43959"/>
    <lineage>
        <taxon>Eukaryota</taxon>
        <taxon>Fungi</taxon>
        <taxon>Dikarya</taxon>
        <taxon>Ascomycota</taxon>
        <taxon>Saccharomycotina</taxon>
        <taxon>Saccharomycetes</taxon>
        <taxon>Saccharomycopsidaceae</taxon>
        <taxon>Saccharomycopsis</taxon>
    </lineage>
</organism>
<evidence type="ECO:0000313" key="4">
    <source>
        <dbReference type="EMBL" id="GMM34489.1"/>
    </source>
</evidence>
<dbReference type="RefSeq" id="XP_064851489.1">
    <property type="nucleotide sequence ID" value="XM_064995417.1"/>
</dbReference>
<evidence type="ECO:0000256" key="2">
    <source>
        <dbReference type="SAM" id="Phobius"/>
    </source>
</evidence>
<dbReference type="InterPro" id="IPR050767">
    <property type="entry name" value="Sel1_AlgK"/>
</dbReference>
<dbReference type="InterPro" id="IPR006597">
    <property type="entry name" value="Sel1-like"/>
</dbReference>
<keyword evidence="2" id="KW-0812">Transmembrane</keyword>
<dbReference type="PANTHER" id="PTHR11102:SF160">
    <property type="entry name" value="ERAD-ASSOCIATED E3 UBIQUITIN-PROTEIN LIGASE COMPONENT HRD3"/>
    <property type="match status" value="1"/>
</dbReference>
<evidence type="ECO:0000256" key="1">
    <source>
        <dbReference type="ARBA" id="ARBA00038101"/>
    </source>
</evidence>
<dbReference type="Pfam" id="PF08238">
    <property type="entry name" value="Sel1"/>
    <property type="match status" value="6"/>
</dbReference>
<feature type="transmembrane region" description="Helical" evidence="2">
    <location>
        <begin position="876"/>
        <end position="898"/>
    </location>
</feature>
<keyword evidence="3" id="KW-0732">Signal</keyword>
<keyword evidence="5" id="KW-1185">Reference proteome</keyword>
<dbReference type="Gene3D" id="1.25.40.10">
    <property type="entry name" value="Tetratricopeptide repeat domain"/>
    <property type="match status" value="2"/>
</dbReference>
<keyword evidence="2" id="KW-0472">Membrane</keyword>
<keyword evidence="4" id="KW-0436">Ligase</keyword>
<proteinExistence type="inferred from homology"/>
<comment type="similarity">
    <text evidence="1">Belongs to the sel-1 family.</text>
</comment>
<accession>A0AAV5QIN0</accession>
<sequence length="932" mass="104857">MRCPWIPFISIVSFSVSQVFSSGVNIIDAAISNDDETNTFHSSNNESFHHALELWESIPSYSQSTIDAHILQTYESVDKINIDVPQDQVEFSYHLNEIRKEKLAKNNTKLEILNTLSILADDKKHLRAALMLGEIYMFGNKSFPKDGVKALHYFKLATTLGDDENSTSTQGQLSQAHFMTGIIYSNGLFGIVPIDQSAALLHFKSAASLQDPRALMVLGYRHLMGIGVSKSCSLAMFYYSGAAKILTDEYVLPELATDGPYLESFSVRIKDFNNADFLNGANKKNLRYWDSNRNALGNRGQGNNLNNFHGVFELPNSVVRRVGDLSEENAFNELILDYSDYKYVNNYQEVLVNYEGDYINKRNYTKAYQYALECANDGLSEYGEFFDSKSGEEERKRLKTAIPNSLAIHITNKCIGIVGHMLFRGEGVQRNPHKAYQWLSRTGTVGVSADTLVDFGLMYEFGMLDGKKNPARGVKYYKAAAKKGHSGASYHLGRVYLSKIEPRLATKVEYPNDINDEAISTSYQESSSSSVLEKPLDVYQSVQGDDLSPVSVITYLQQAAYSGSNNALYDLARLYEADFASGLSCTEIVKIYKSFVEKLENKVGNLDWALQRVLIEDYENAILSYSIAAEMGIETAQSSVASLLWQPKRSIDRVLELALEESVNDKSLESESSMASNSSLLKNLAESRLHMAANYLTKSSQQQNIDSSVLLGDMYYYNLLNSSNLSTEDNGPGKAAAFYQLSSLQQSSQASWNLGYMYENGIGVEKDFHLAKRYYDLALVNHPEASLPVQLSLIKLGFKKWLYGLCGWEVSNQNDEVEIKKTWGDWWETLVSQRRGWNEILEGSDDATRSDSDNNLGTLMDEGNDQIEGELTASELFILASFGCFLVLVYGIPFYFRWRRRRENEQRRARGEVVEDEPQRPLFQGFFVVAPI</sequence>
<dbReference type="InterPro" id="IPR011990">
    <property type="entry name" value="TPR-like_helical_dom_sf"/>
</dbReference>
<dbReference type="SMART" id="SM00671">
    <property type="entry name" value="SEL1"/>
    <property type="match status" value="7"/>
</dbReference>
<comment type="caution">
    <text evidence="4">The sequence shown here is derived from an EMBL/GenBank/DDBJ whole genome shotgun (WGS) entry which is preliminary data.</text>
</comment>
<dbReference type="PANTHER" id="PTHR11102">
    <property type="entry name" value="SEL-1-LIKE PROTEIN"/>
    <property type="match status" value="1"/>
</dbReference>
<protein>
    <submittedName>
        <fullName evidence="4">Ubiquitin ligase complex subunit</fullName>
    </submittedName>
</protein>
<evidence type="ECO:0000313" key="5">
    <source>
        <dbReference type="Proteomes" id="UP001360560"/>
    </source>
</evidence>
<gene>
    <name evidence="4" type="ORF">DASC09_018140</name>
</gene>
<dbReference type="GO" id="GO:0016874">
    <property type="term" value="F:ligase activity"/>
    <property type="evidence" value="ECO:0007669"/>
    <property type="project" value="UniProtKB-KW"/>
</dbReference>
<dbReference type="GeneID" id="90072468"/>
<name>A0AAV5QIN0_9ASCO</name>
<dbReference type="EMBL" id="BTFZ01000002">
    <property type="protein sequence ID" value="GMM34489.1"/>
    <property type="molecule type" value="Genomic_DNA"/>
</dbReference>